<dbReference type="RefSeq" id="WP_096475800.1">
    <property type="nucleotide sequence ID" value="NZ_AP018113.1"/>
</dbReference>
<name>A0A1Y1BYR1_9BURK</name>
<dbReference type="AlphaFoldDB" id="A0A1Y1BYR1"/>
<reference evidence="1 2" key="1">
    <citation type="journal article" date="2017" name="Genome Announc.">
        <title>Complete Genome Sequence of Burkholderia stabilis FERMP-21014.</title>
        <authorList>
            <person name="Konishi K."/>
            <person name="Kumagai T."/>
            <person name="Sakasegawa S."/>
            <person name="Tamura T."/>
        </authorList>
    </citation>
    <scope>NUCLEOTIDE SEQUENCE [LARGE SCALE GENOMIC DNA]</scope>
    <source>
        <strain evidence="1 2">FERMP-21014</strain>
    </source>
</reference>
<organism evidence="1 2">
    <name type="scientific">Burkholderia stabilis</name>
    <dbReference type="NCBI Taxonomy" id="95485"/>
    <lineage>
        <taxon>Bacteria</taxon>
        <taxon>Pseudomonadati</taxon>
        <taxon>Pseudomonadota</taxon>
        <taxon>Betaproteobacteria</taxon>
        <taxon>Burkholderiales</taxon>
        <taxon>Burkholderiaceae</taxon>
        <taxon>Burkholderia</taxon>
        <taxon>Burkholderia cepacia complex</taxon>
    </lineage>
</organism>
<dbReference type="EMBL" id="AP018113">
    <property type="protein sequence ID" value="BAX63379.1"/>
    <property type="molecule type" value="Genomic_DNA"/>
</dbReference>
<accession>A0A1Y1BYR1</accession>
<protein>
    <submittedName>
        <fullName evidence="1">Uncharacterized protein</fullName>
    </submittedName>
</protein>
<dbReference type="Proteomes" id="UP000218432">
    <property type="component" value="Chromosome 3"/>
</dbReference>
<gene>
    <name evidence="1" type="ORF">BSFP_062520</name>
</gene>
<sequence length="92" mass="10220">MVNWISRWAMRHAPTPEKAAASMLVTARMELFAAEQRVIDAKLRASYWSTRVAFLEEVQQQGIDPWVRALPSPRPEAGFTPLGTGPRLAAGT</sequence>
<proteinExistence type="predicted"/>
<evidence type="ECO:0000313" key="2">
    <source>
        <dbReference type="Proteomes" id="UP000218432"/>
    </source>
</evidence>
<evidence type="ECO:0000313" key="1">
    <source>
        <dbReference type="EMBL" id="BAX63379.1"/>
    </source>
</evidence>